<comment type="caution">
    <text evidence="1">The sequence shown here is derived from an EMBL/GenBank/DDBJ whole genome shotgun (WGS) entry which is preliminary data.</text>
</comment>
<accession>K1KKI1</accession>
<dbReference type="NCBIfam" id="TIGR01634">
    <property type="entry name" value="tail_P2_I"/>
    <property type="match status" value="1"/>
</dbReference>
<dbReference type="Pfam" id="PF09684">
    <property type="entry name" value="Tail_P2_I"/>
    <property type="match status" value="1"/>
</dbReference>
<dbReference type="PATRIC" id="fig|742823.3.peg.198"/>
<dbReference type="HOGENOM" id="CLU_086293_2_1_4"/>
<reference evidence="1 2" key="1">
    <citation type="submission" date="2012-05" db="EMBL/GenBank/DDBJ databases">
        <title>The Genome Sequence of Sutterella wadsworthensis 2_1_59BFAA.</title>
        <authorList>
            <consortium name="The Broad Institute Genome Sequencing Platform"/>
            <person name="Earl A."/>
            <person name="Ward D."/>
            <person name="Feldgarden M."/>
            <person name="Gevers D."/>
            <person name="Daigneault M."/>
            <person name="Strauss J."/>
            <person name="Allen-Vercoe E."/>
            <person name="Walker B."/>
            <person name="Young S.K."/>
            <person name="Zeng Q."/>
            <person name="Gargeya S."/>
            <person name="Fitzgerald M."/>
            <person name="Haas B."/>
            <person name="Abouelleil A."/>
            <person name="Alvarado L."/>
            <person name="Arachchi H.M."/>
            <person name="Berlin A.M."/>
            <person name="Chapman S.B."/>
            <person name="Goldberg J."/>
            <person name="Griggs A."/>
            <person name="Gujja S."/>
            <person name="Hansen M."/>
            <person name="Howarth C."/>
            <person name="Imamovic A."/>
            <person name="Larimer J."/>
            <person name="McCowen C."/>
            <person name="Montmayeur A."/>
            <person name="Murphy C."/>
            <person name="Neiman D."/>
            <person name="Pearson M."/>
            <person name="Priest M."/>
            <person name="Roberts A."/>
            <person name="Saif S."/>
            <person name="Shea T."/>
            <person name="Sisk P."/>
            <person name="Sykes S."/>
            <person name="Wortman J."/>
            <person name="Nusbaum C."/>
            <person name="Birren B."/>
        </authorList>
    </citation>
    <scope>NUCLEOTIDE SEQUENCE [LARGE SCALE GENOMIC DNA]</scope>
    <source>
        <strain evidence="1 2">2_1_59BFAA</strain>
    </source>
</reference>
<dbReference type="InterPro" id="IPR006521">
    <property type="entry name" value="Tail_protein_I"/>
</dbReference>
<name>K1KKI1_9BURK</name>
<dbReference type="OrthoDB" id="90759at2"/>
<evidence type="ECO:0000313" key="1">
    <source>
        <dbReference type="EMBL" id="EKB32189.1"/>
    </source>
</evidence>
<gene>
    <name evidence="1" type="ORF">HMPREF9465_00204</name>
</gene>
<keyword evidence="2" id="KW-1185">Reference proteome</keyword>
<protein>
    <submittedName>
        <fullName evidence="1">Phage tail protein I</fullName>
    </submittedName>
</protein>
<dbReference type="STRING" id="742823.HMPREF9465_00204"/>
<organism evidence="1 2">
    <name type="scientific">Sutterella wadsworthensis 2_1_59BFAA</name>
    <dbReference type="NCBI Taxonomy" id="742823"/>
    <lineage>
        <taxon>Bacteria</taxon>
        <taxon>Pseudomonadati</taxon>
        <taxon>Pseudomonadota</taxon>
        <taxon>Betaproteobacteria</taxon>
        <taxon>Burkholderiales</taxon>
        <taxon>Sutterellaceae</taxon>
        <taxon>Sutterella</taxon>
    </lineage>
</organism>
<dbReference type="AlphaFoldDB" id="K1KKI1"/>
<dbReference type="Proteomes" id="UP000005835">
    <property type="component" value="Unassembled WGS sequence"/>
</dbReference>
<proteinExistence type="predicted"/>
<sequence>MSKELSDVRLSDLLPDSIAQDDNVRHSAEALDKQLLDMTSAVDLPSIYVSIDKLTSTQLDHVAYGWDASVWRDSWPVSMKRSVLKNVVREKRKKGTLRAVKDAVASIGSAATIKEWWQQEPKGTPHTFEIQATLGNIEGTLDSEMQEDLFALIDDAKPVRSHYTFVLVRQLQGGMGVDGYLRPVAYSRIRSEAVESADVDAVAGVFVAARPIAMRSLVGLAK</sequence>
<dbReference type="RefSeq" id="WP_005433266.1">
    <property type="nucleotide sequence ID" value="NZ_JH815513.1"/>
</dbReference>
<dbReference type="eggNOG" id="COG4385">
    <property type="taxonomic scope" value="Bacteria"/>
</dbReference>
<evidence type="ECO:0000313" key="2">
    <source>
        <dbReference type="Proteomes" id="UP000005835"/>
    </source>
</evidence>
<dbReference type="EMBL" id="ADMG01000007">
    <property type="protein sequence ID" value="EKB32189.1"/>
    <property type="molecule type" value="Genomic_DNA"/>
</dbReference>